<proteinExistence type="predicted"/>
<dbReference type="AlphaFoldDB" id="A0AAD6ZCB9"/>
<evidence type="ECO:0000313" key="1">
    <source>
        <dbReference type="EMBL" id="KAJ7315056.1"/>
    </source>
</evidence>
<organism evidence="1 2">
    <name type="scientific">Mycena albidolilacea</name>
    <dbReference type="NCBI Taxonomy" id="1033008"/>
    <lineage>
        <taxon>Eukaryota</taxon>
        <taxon>Fungi</taxon>
        <taxon>Dikarya</taxon>
        <taxon>Basidiomycota</taxon>
        <taxon>Agaricomycotina</taxon>
        <taxon>Agaricomycetes</taxon>
        <taxon>Agaricomycetidae</taxon>
        <taxon>Agaricales</taxon>
        <taxon>Marasmiineae</taxon>
        <taxon>Mycenaceae</taxon>
        <taxon>Mycena</taxon>
    </lineage>
</organism>
<dbReference type="Proteomes" id="UP001218218">
    <property type="component" value="Unassembled WGS sequence"/>
</dbReference>
<dbReference type="EMBL" id="JARIHO010000064">
    <property type="protein sequence ID" value="KAJ7315056.1"/>
    <property type="molecule type" value="Genomic_DNA"/>
</dbReference>
<reference evidence="1" key="1">
    <citation type="submission" date="2023-03" db="EMBL/GenBank/DDBJ databases">
        <title>Massive genome expansion in bonnet fungi (Mycena s.s.) driven by repeated elements and novel gene families across ecological guilds.</title>
        <authorList>
            <consortium name="Lawrence Berkeley National Laboratory"/>
            <person name="Harder C.B."/>
            <person name="Miyauchi S."/>
            <person name="Viragh M."/>
            <person name="Kuo A."/>
            <person name="Thoen E."/>
            <person name="Andreopoulos B."/>
            <person name="Lu D."/>
            <person name="Skrede I."/>
            <person name="Drula E."/>
            <person name="Henrissat B."/>
            <person name="Morin E."/>
            <person name="Kohler A."/>
            <person name="Barry K."/>
            <person name="LaButti K."/>
            <person name="Morin E."/>
            <person name="Salamov A."/>
            <person name="Lipzen A."/>
            <person name="Mereny Z."/>
            <person name="Hegedus B."/>
            <person name="Baldrian P."/>
            <person name="Stursova M."/>
            <person name="Weitz H."/>
            <person name="Taylor A."/>
            <person name="Grigoriev I.V."/>
            <person name="Nagy L.G."/>
            <person name="Martin F."/>
            <person name="Kauserud H."/>
        </authorList>
    </citation>
    <scope>NUCLEOTIDE SEQUENCE</scope>
    <source>
        <strain evidence="1">CBHHK002</strain>
    </source>
</reference>
<keyword evidence="2" id="KW-1185">Reference proteome</keyword>
<accession>A0AAD6ZCB9</accession>
<protein>
    <submittedName>
        <fullName evidence="1">Uncharacterized protein</fullName>
    </submittedName>
</protein>
<evidence type="ECO:0000313" key="2">
    <source>
        <dbReference type="Proteomes" id="UP001218218"/>
    </source>
</evidence>
<sequence>MSGAEPSARRYAAREISRDPPTSVLIVGARVLLLQREATHTKRGTSTRASMRQLSSPHFPPICCAGRATSAPGVYTGGDRSVDGPVLPVPGKRLHRVHVCLVCGLRSPRCSLRCSSRCSSRRISPTRMLRSFLTHSIRTLASRAHQAKIAAGRGEGRLDRLCRVHTPSTSSCVFAVRSASSLSASALDRAPRGSLFSPKNRKGRPECAPAVNHLPQHVDQRANAHPSDAAAWFLPTALSGLLCTPAQAQKPPLPLQGFEAGPAPRSDFFPSYSSTLSCIYAVVDQLAGHTQIERRALSASRLRIRIGAR</sequence>
<name>A0AAD6ZCB9_9AGAR</name>
<gene>
    <name evidence="1" type="ORF">DFH08DRAFT_426095</name>
</gene>
<comment type="caution">
    <text evidence="1">The sequence shown here is derived from an EMBL/GenBank/DDBJ whole genome shotgun (WGS) entry which is preliminary data.</text>
</comment>